<keyword evidence="3" id="KW-0813">Transport</keyword>
<dbReference type="RefSeq" id="WP_119324313.1">
    <property type="nucleotide sequence ID" value="NZ_AP025739.1"/>
</dbReference>
<keyword evidence="4" id="KW-1003">Cell membrane</keyword>
<dbReference type="OrthoDB" id="9786910at2"/>
<dbReference type="PANTHER" id="PTHR30413:SF8">
    <property type="entry name" value="TRANSPORT PERMEASE PROTEIN"/>
    <property type="match status" value="1"/>
</dbReference>
<dbReference type="EMBL" id="AP025739">
    <property type="protein sequence ID" value="BDI31150.1"/>
    <property type="molecule type" value="Genomic_DNA"/>
</dbReference>
<comment type="similarity">
    <text evidence="2">Belongs to the ABC-2 integral membrane protein family.</text>
</comment>
<protein>
    <submittedName>
        <fullName evidence="8">Uncharacterized protein</fullName>
    </submittedName>
</protein>
<dbReference type="PANTHER" id="PTHR30413">
    <property type="entry name" value="INNER MEMBRANE TRANSPORT PERMEASE"/>
    <property type="match status" value="1"/>
</dbReference>
<name>A0A402D485_9BACT</name>
<evidence type="ECO:0000313" key="9">
    <source>
        <dbReference type="Proteomes" id="UP000287394"/>
    </source>
</evidence>
<dbReference type="InterPro" id="IPR013525">
    <property type="entry name" value="ABC2_TM"/>
</dbReference>
<dbReference type="AlphaFoldDB" id="A0A402D485"/>
<dbReference type="GO" id="GO:0015920">
    <property type="term" value="P:lipopolysaccharide transport"/>
    <property type="evidence" value="ECO:0007669"/>
    <property type="project" value="TreeGrafter"/>
</dbReference>
<dbReference type="GO" id="GO:0005886">
    <property type="term" value="C:plasma membrane"/>
    <property type="evidence" value="ECO:0007669"/>
    <property type="project" value="UniProtKB-SubCell"/>
</dbReference>
<evidence type="ECO:0000256" key="3">
    <source>
        <dbReference type="ARBA" id="ARBA00022448"/>
    </source>
</evidence>
<evidence type="ECO:0000313" key="8">
    <source>
        <dbReference type="EMBL" id="BDI31150.1"/>
    </source>
</evidence>
<evidence type="ECO:0000256" key="5">
    <source>
        <dbReference type="ARBA" id="ARBA00022692"/>
    </source>
</evidence>
<evidence type="ECO:0000256" key="6">
    <source>
        <dbReference type="ARBA" id="ARBA00022989"/>
    </source>
</evidence>
<evidence type="ECO:0000256" key="2">
    <source>
        <dbReference type="ARBA" id="ARBA00007783"/>
    </source>
</evidence>
<keyword evidence="9" id="KW-1185">Reference proteome</keyword>
<evidence type="ECO:0000256" key="7">
    <source>
        <dbReference type="ARBA" id="ARBA00023136"/>
    </source>
</evidence>
<dbReference type="GO" id="GO:0140359">
    <property type="term" value="F:ABC-type transporter activity"/>
    <property type="evidence" value="ECO:0007669"/>
    <property type="project" value="InterPro"/>
</dbReference>
<keyword evidence="6" id="KW-1133">Transmembrane helix</keyword>
<dbReference type="Pfam" id="PF01061">
    <property type="entry name" value="ABC2_membrane"/>
    <property type="match status" value="1"/>
</dbReference>
<evidence type="ECO:0000256" key="4">
    <source>
        <dbReference type="ARBA" id="ARBA00022475"/>
    </source>
</evidence>
<keyword evidence="7" id="KW-0472">Membrane</keyword>
<sequence length="281" mass="30134">MSLPAKVYSAESPLRRPRQFLRDAAADLLASRETARRWFQQTIAQRYRYSSLGLLWAVAPPVAAALLTFGKRGLPLAHTGSSTPPQFYAVFGLMLAQTFLETFNTQRNLFSGNRHLLGRQKTATEGLILAGAADNAVGLGIKLAVLAIFAVIFHTPPTAALPLGLLGVAAVGVLGSGLGLLFAPASALKPDLDHIMTFFPWILFGLTPVFVQVPSSSGLHQIYRLNPLTSVFEAARAFTYGDPAGHGGALAASVVISVALFLFGALFCRVSRPFIVERFLK</sequence>
<organism evidence="8 9">
    <name type="scientific">Capsulimonas corticalis</name>
    <dbReference type="NCBI Taxonomy" id="2219043"/>
    <lineage>
        <taxon>Bacteria</taxon>
        <taxon>Bacillati</taxon>
        <taxon>Armatimonadota</taxon>
        <taxon>Armatimonadia</taxon>
        <taxon>Capsulimonadales</taxon>
        <taxon>Capsulimonadaceae</taxon>
        <taxon>Capsulimonas</taxon>
    </lineage>
</organism>
<dbReference type="KEGG" id="ccot:CCAX7_32010"/>
<comment type="subcellular location">
    <subcellularLocation>
        <location evidence="1">Cell inner membrane</location>
        <topology evidence="1">Multi-pass membrane protein</topology>
    </subcellularLocation>
</comment>
<keyword evidence="5" id="KW-0812">Transmembrane</keyword>
<dbReference type="Proteomes" id="UP000287394">
    <property type="component" value="Chromosome"/>
</dbReference>
<accession>A0A402D485</accession>
<proteinExistence type="inferred from homology"/>
<evidence type="ECO:0000256" key="1">
    <source>
        <dbReference type="ARBA" id="ARBA00004429"/>
    </source>
</evidence>
<reference evidence="8 9" key="1">
    <citation type="journal article" date="2019" name="Int. J. Syst. Evol. Microbiol.">
        <title>Capsulimonas corticalis gen. nov., sp. nov., an aerobic capsulated bacterium, of a novel bacterial order, Capsulimonadales ord. nov., of the class Armatimonadia of the phylum Armatimonadetes.</title>
        <authorList>
            <person name="Li J."/>
            <person name="Kudo C."/>
            <person name="Tonouchi A."/>
        </authorList>
    </citation>
    <scope>NUCLEOTIDE SEQUENCE [LARGE SCALE GENOMIC DNA]</scope>
    <source>
        <strain evidence="8 9">AX-7</strain>
    </source>
</reference>
<gene>
    <name evidence="8" type="ORF">CCAX7_32010</name>
</gene>